<dbReference type="OrthoDB" id="27095at2759"/>
<comment type="subcellular location">
    <subcellularLocation>
        <location evidence="1">Membrane</location>
        <topology evidence="1">Single-pass membrane protein</topology>
    </subcellularLocation>
</comment>
<protein>
    <recommendedName>
        <fullName evidence="7">ER membrane protein complex subunit 7 beta-sandwich domain-containing protein</fullName>
    </recommendedName>
</protein>
<keyword evidence="2 6" id="KW-0812">Transmembrane</keyword>
<evidence type="ECO:0000259" key="7">
    <source>
        <dbReference type="Pfam" id="PF09430"/>
    </source>
</evidence>
<dbReference type="InterPro" id="IPR019008">
    <property type="entry name" value="Beta_sandwich_EMC7"/>
</dbReference>
<comment type="caution">
    <text evidence="8">The sequence shown here is derived from an EMBL/GenBank/DDBJ whole genome shotgun (WGS) entry which is preliminary data.</text>
</comment>
<dbReference type="GO" id="GO:0072546">
    <property type="term" value="C:EMC complex"/>
    <property type="evidence" value="ECO:0007669"/>
    <property type="project" value="TreeGrafter"/>
</dbReference>
<evidence type="ECO:0000313" key="8">
    <source>
        <dbReference type="EMBL" id="TPX34649.1"/>
    </source>
</evidence>
<keyword evidence="5 6" id="KW-0472">Membrane</keyword>
<organism evidence="8 9">
    <name type="scientific">Synchytrium microbalum</name>
    <dbReference type="NCBI Taxonomy" id="1806994"/>
    <lineage>
        <taxon>Eukaryota</taxon>
        <taxon>Fungi</taxon>
        <taxon>Fungi incertae sedis</taxon>
        <taxon>Chytridiomycota</taxon>
        <taxon>Chytridiomycota incertae sedis</taxon>
        <taxon>Chytridiomycetes</taxon>
        <taxon>Synchytriales</taxon>
        <taxon>Synchytriaceae</taxon>
        <taxon>Synchytrium</taxon>
    </lineage>
</organism>
<evidence type="ECO:0000256" key="2">
    <source>
        <dbReference type="ARBA" id="ARBA00022692"/>
    </source>
</evidence>
<dbReference type="EMBL" id="QEAO01000012">
    <property type="protein sequence ID" value="TPX34649.1"/>
    <property type="molecule type" value="Genomic_DNA"/>
</dbReference>
<dbReference type="RefSeq" id="XP_031025327.1">
    <property type="nucleotide sequence ID" value="XM_031168610.1"/>
</dbReference>
<evidence type="ECO:0000256" key="5">
    <source>
        <dbReference type="ARBA" id="ARBA00023136"/>
    </source>
</evidence>
<keyword evidence="3" id="KW-0732">Signal</keyword>
<sequence length="133" mass="14745">MLHVENMYYTFDRVRIDVASDATTASHSNVGTNWKTLGPVMPYPLVLEVKAKTDYFEKREGFNILGLLMNPMILMSVVSLLMIFVLPKVMSSIDPETLKELSAPSQQPMELEGVSEKLANMMTGSKPKASSSS</sequence>
<evidence type="ECO:0000256" key="3">
    <source>
        <dbReference type="ARBA" id="ARBA00022729"/>
    </source>
</evidence>
<evidence type="ECO:0000313" key="9">
    <source>
        <dbReference type="Proteomes" id="UP000319731"/>
    </source>
</evidence>
<dbReference type="InterPro" id="IPR039163">
    <property type="entry name" value="EMC7"/>
</dbReference>
<reference evidence="8 9" key="1">
    <citation type="journal article" date="2019" name="Sci. Rep.">
        <title>Comparative genomics of chytrid fungi reveal insights into the obligate biotrophic and pathogenic lifestyle of Synchytrium endobioticum.</title>
        <authorList>
            <person name="van de Vossenberg B.T.L.H."/>
            <person name="Warris S."/>
            <person name="Nguyen H.D.T."/>
            <person name="van Gent-Pelzer M.P.E."/>
            <person name="Joly D.L."/>
            <person name="van de Geest H.C."/>
            <person name="Bonants P.J.M."/>
            <person name="Smith D.S."/>
            <person name="Levesque C.A."/>
            <person name="van der Lee T.A.J."/>
        </authorList>
    </citation>
    <scope>NUCLEOTIDE SEQUENCE [LARGE SCALE GENOMIC DNA]</scope>
    <source>
        <strain evidence="8 9">JEL517</strain>
    </source>
</reference>
<dbReference type="PANTHER" id="PTHR13605:SF4">
    <property type="entry name" value="ER MEMBRANE PROTEIN COMPLEX SUBUNIT 7"/>
    <property type="match status" value="1"/>
</dbReference>
<evidence type="ECO:0000256" key="1">
    <source>
        <dbReference type="ARBA" id="ARBA00004167"/>
    </source>
</evidence>
<name>A0A507C6B3_9FUNG</name>
<dbReference type="AlphaFoldDB" id="A0A507C6B3"/>
<feature type="domain" description="ER membrane protein complex subunit 7 beta-sandwich" evidence="7">
    <location>
        <begin position="2"/>
        <end position="75"/>
    </location>
</feature>
<dbReference type="PANTHER" id="PTHR13605">
    <property type="entry name" value="ER MEMBRANE PROTEIN COMPLEX SUBUNIT 7"/>
    <property type="match status" value="1"/>
</dbReference>
<keyword evidence="9" id="KW-1185">Reference proteome</keyword>
<keyword evidence="4 6" id="KW-1133">Transmembrane helix</keyword>
<dbReference type="STRING" id="1806994.A0A507C6B3"/>
<accession>A0A507C6B3</accession>
<dbReference type="GeneID" id="42003907"/>
<dbReference type="Proteomes" id="UP000319731">
    <property type="component" value="Unassembled WGS sequence"/>
</dbReference>
<proteinExistence type="predicted"/>
<evidence type="ECO:0000256" key="4">
    <source>
        <dbReference type="ARBA" id="ARBA00022989"/>
    </source>
</evidence>
<evidence type="ECO:0000256" key="6">
    <source>
        <dbReference type="SAM" id="Phobius"/>
    </source>
</evidence>
<feature type="transmembrane region" description="Helical" evidence="6">
    <location>
        <begin position="64"/>
        <end position="86"/>
    </location>
</feature>
<dbReference type="Pfam" id="PF09430">
    <property type="entry name" value="EMC7_beta-sandw"/>
    <property type="match status" value="1"/>
</dbReference>
<gene>
    <name evidence="8" type="ORF">SmJEL517_g02682</name>
</gene>